<gene>
    <name evidence="1" type="ORF">M9H77_04224</name>
</gene>
<dbReference type="EMBL" id="CM044701">
    <property type="protein sequence ID" value="KAI5682996.1"/>
    <property type="molecule type" value="Genomic_DNA"/>
</dbReference>
<reference evidence="2" key="1">
    <citation type="journal article" date="2023" name="Nat. Plants">
        <title>Single-cell RNA sequencing provides a high-resolution roadmap for understanding the multicellular compartmentation of specialized metabolism.</title>
        <authorList>
            <person name="Sun S."/>
            <person name="Shen X."/>
            <person name="Li Y."/>
            <person name="Li Y."/>
            <person name="Wang S."/>
            <person name="Li R."/>
            <person name="Zhang H."/>
            <person name="Shen G."/>
            <person name="Guo B."/>
            <person name="Wei J."/>
            <person name="Xu J."/>
            <person name="St-Pierre B."/>
            <person name="Chen S."/>
            <person name="Sun C."/>
        </authorList>
    </citation>
    <scope>NUCLEOTIDE SEQUENCE [LARGE SCALE GENOMIC DNA]</scope>
</reference>
<protein>
    <submittedName>
        <fullName evidence="1">Uncharacterized protein</fullName>
    </submittedName>
</protein>
<evidence type="ECO:0000313" key="2">
    <source>
        <dbReference type="Proteomes" id="UP001060085"/>
    </source>
</evidence>
<comment type="caution">
    <text evidence="1">The sequence shown here is derived from an EMBL/GenBank/DDBJ whole genome shotgun (WGS) entry which is preliminary data.</text>
</comment>
<keyword evidence="2" id="KW-1185">Reference proteome</keyword>
<name>A0ACC0CDJ9_CATRO</name>
<sequence>MAENENDDCIGNFASIEDQEEHLVVGEDIERHEVECKKTAEAAHSRTKEIEAVMHVREVKARAGTYIKFLVKWIGRLDYENSWISEKEVMHIDPNMCQTAKTTTRTKARSYCRDCNAQPVRFRSFGGLGFEESTPPTPLLPPRHKRLAEAVITVQFQV</sequence>
<organism evidence="1 2">
    <name type="scientific">Catharanthus roseus</name>
    <name type="common">Madagascar periwinkle</name>
    <name type="synonym">Vinca rosea</name>
    <dbReference type="NCBI Taxonomy" id="4058"/>
    <lineage>
        <taxon>Eukaryota</taxon>
        <taxon>Viridiplantae</taxon>
        <taxon>Streptophyta</taxon>
        <taxon>Embryophyta</taxon>
        <taxon>Tracheophyta</taxon>
        <taxon>Spermatophyta</taxon>
        <taxon>Magnoliopsida</taxon>
        <taxon>eudicotyledons</taxon>
        <taxon>Gunneridae</taxon>
        <taxon>Pentapetalae</taxon>
        <taxon>asterids</taxon>
        <taxon>lamiids</taxon>
        <taxon>Gentianales</taxon>
        <taxon>Apocynaceae</taxon>
        <taxon>Rauvolfioideae</taxon>
        <taxon>Vinceae</taxon>
        <taxon>Catharanthinae</taxon>
        <taxon>Catharanthus</taxon>
    </lineage>
</organism>
<evidence type="ECO:0000313" key="1">
    <source>
        <dbReference type="EMBL" id="KAI5682996.1"/>
    </source>
</evidence>
<accession>A0ACC0CDJ9</accession>
<dbReference type="Proteomes" id="UP001060085">
    <property type="component" value="Linkage Group LG01"/>
</dbReference>
<proteinExistence type="predicted"/>